<evidence type="ECO:0000313" key="4">
    <source>
        <dbReference type="Proteomes" id="UP000820977"/>
    </source>
</evidence>
<feature type="domain" description="Acyltransferase 3" evidence="2">
    <location>
        <begin position="13"/>
        <end position="65"/>
    </location>
</feature>
<dbReference type="RefSeq" id="WP_172345013.1">
    <property type="nucleotide sequence ID" value="NZ_CATJFF010000077.1"/>
</dbReference>
<reference evidence="3 4" key="1">
    <citation type="submission" date="2020-05" db="EMBL/GenBank/DDBJ databases">
        <title>Distinct polysaccharide utilization as determinants for interspecies competition between intestinal Prevotella spp.</title>
        <authorList>
            <person name="Galvez E.J.C."/>
            <person name="Iljazovic A."/>
            <person name="Strowig T."/>
        </authorList>
    </citation>
    <scope>NUCLEOTIDE SEQUENCE [LARGE SCALE GENOMIC DNA]</scope>
    <source>
        <strain evidence="3 4">PCHR</strain>
    </source>
</reference>
<dbReference type="EMBL" id="JABKKJ010000013">
    <property type="protein sequence ID" value="NPE25548.1"/>
    <property type="molecule type" value="Genomic_DNA"/>
</dbReference>
<organism evidence="3 4">
    <name type="scientific">Xylanibacter caecicola</name>
    <dbReference type="NCBI Taxonomy" id="2736294"/>
    <lineage>
        <taxon>Bacteria</taxon>
        <taxon>Pseudomonadati</taxon>
        <taxon>Bacteroidota</taxon>
        <taxon>Bacteroidia</taxon>
        <taxon>Bacteroidales</taxon>
        <taxon>Prevotellaceae</taxon>
        <taxon>Xylanibacter</taxon>
    </lineage>
</organism>
<keyword evidence="4" id="KW-1185">Reference proteome</keyword>
<evidence type="ECO:0000256" key="1">
    <source>
        <dbReference type="SAM" id="Phobius"/>
    </source>
</evidence>
<accession>A0ABX2B503</accession>
<comment type="caution">
    <text evidence="3">The sequence shown here is derived from an EMBL/GenBank/DDBJ whole genome shotgun (WGS) entry which is preliminary data.</text>
</comment>
<keyword evidence="3" id="KW-0012">Acyltransferase</keyword>
<keyword evidence="1" id="KW-0812">Transmembrane</keyword>
<dbReference type="Pfam" id="PF01757">
    <property type="entry name" value="Acyl_transf_3"/>
    <property type="match status" value="1"/>
</dbReference>
<dbReference type="InterPro" id="IPR002656">
    <property type="entry name" value="Acyl_transf_3_dom"/>
</dbReference>
<dbReference type="GO" id="GO:0016746">
    <property type="term" value="F:acyltransferase activity"/>
    <property type="evidence" value="ECO:0007669"/>
    <property type="project" value="UniProtKB-KW"/>
</dbReference>
<proteinExistence type="predicted"/>
<keyword evidence="1" id="KW-0472">Membrane</keyword>
<feature type="transmembrane region" description="Helical" evidence="1">
    <location>
        <begin position="12"/>
        <end position="34"/>
    </location>
</feature>
<keyword evidence="3" id="KW-0808">Transferase</keyword>
<gene>
    <name evidence="3" type="ORF">HPS54_08490</name>
</gene>
<protein>
    <submittedName>
        <fullName evidence="3">Acyltransferase family protein</fullName>
    </submittedName>
</protein>
<evidence type="ECO:0000313" key="3">
    <source>
        <dbReference type="EMBL" id="NPE25548.1"/>
    </source>
</evidence>
<keyword evidence="1" id="KW-1133">Transmembrane helix</keyword>
<name>A0ABX2B503_9BACT</name>
<dbReference type="Proteomes" id="UP000820977">
    <property type="component" value="Unassembled WGS sequence"/>
</dbReference>
<sequence length="88" mass="10578">MNRITMYNKSRIEYIDIAKGIGILLMVIGHMVSIFPIRQFIFQFHMPMFLIFSGFLFNDKKWGGRKRSRYSYKQDSDSFLFLMFVFSL</sequence>
<evidence type="ECO:0000259" key="2">
    <source>
        <dbReference type="Pfam" id="PF01757"/>
    </source>
</evidence>